<reference evidence="1" key="1">
    <citation type="submission" date="2021-06" db="EMBL/GenBank/DDBJ databases">
        <authorList>
            <person name="Kallberg Y."/>
            <person name="Tangrot J."/>
            <person name="Rosling A."/>
        </authorList>
    </citation>
    <scope>NUCLEOTIDE SEQUENCE</scope>
    <source>
        <strain evidence="1">MA461A</strain>
    </source>
</reference>
<sequence>IINEKDKWLAVVSNELAKNKFRHRSPKFPLLEKAMSLWIKSTIIAKILISEMLIKEKAKFFMEAFNIE</sequence>
<protein>
    <submittedName>
        <fullName evidence="1">12316_t:CDS:1</fullName>
    </submittedName>
</protein>
<feature type="non-terminal residue" evidence="1">
    <location>
        <position position="68"/>
    </location>
</feature>
<feature type="non-terminal residue" evidence="1">
    <location>
        <position position="1"/>
    </location>
</feature>
<dbReference type="Proteomes" id="UP000789920">
    <property type="component" value="Unassembled WGS sequence"/>
</dbReference>
<accession>A0ACA9S6H6</accession>
<evidence type="ECO:0000313" key="2">
    <source>
        <dbReference type="Proteomes" id="UP000789920"/>
    </source>
</evidence>
<evidence type="ECO:0000313" key="1">
    <source>
        <dbReference type="EMBL" id="CAG8826578.1"/>
    </source>
</evidence>
<organism evidence="1 2">
    <name type="scientific">Racocetra persica</name>
    <dbReference type="NCBI Taxonomy" id="160502"/>
    <lineage>
        <taxon>Eukaryota</taxon>
        <taxon>Fungi</taxon>
        <taxon>Fungi incertae sedis</taxon>
        <taxon>Mucoromycota</taxon>
        <taxon>Glomeromycotina</taxon>
        <taxon>Glomeromycetes</taxon>
        <taxon>Diversisporales</taxon>
        <taxon>Gigasporaceae</taxon>
        <taxon>Racocetra</taxon>
    </lineage>
</organism>
<proteinExistence type="predicted"/>
<name>A0ACA9S6H6_9GLOM</name>
<dbReference type="EMBL" id="CAJVQC010092424">
    <property type="protein sequence ID" value="CAG8826578.1"/>
    <property type="molecule type" value="Genomic_DNA"/>
</dbReference>
<gene>
    <name evidence="1" type="ORF">RPERSI_LOCUS26769</name>
</gene>
<keyword evidence="2" id="KW-1185">Reference proteome</keyword>
<comment type="caution">
    <text evidence="1">The sequence shown here is derived from an EMBL/GenBank/DDBJ whole genome shotgun (WGS) entry which is preliminary data.</text>
</comment>